<evidence type="ECO:0000313" key="2">
    <source>
        <dbReference type="EMBL" id="CAK1587148.1"/>
    </source>
</evidence>
<dbReference type="SUPFAM" id="SSF56672">
    <property type="entry name" value="DNA/RNA polymerases"/>
    <property type="match status" value="1"/>
</dbReference>
<dbReference type="AlphaFoldDB" id="A0AAV1KWS6"/>
<evidence type="ECO:0000313" key="3">
    <source>
        <dbReference type="Proteomes" id="UP001314205"/>
    </source>
</evidence>
<reference evidence="2 3" key="1">
    <citation type="submission" date="2023-11" db="EMBL/GenBank/DDBJ databases">
        <authorList>
            <person name="Hedman E."/>
            <person name="Englund M."/>
            <person name="Stromberg M."/>
            <person name="Nyberg Akerstrom W."/>
            <person name="Nylinder S."/>
            <person name="Jareborg N."/>
            <person name="Kallberg Y."/>
            <person name="Kronander E."/>
        </authorList>
    </citation>
    <scope>NUCLEOTIDE SEQUENCE [LARGE SCALE GENOMIC DNA]</scope>
</reference>
<dbReference type="InterPro" id="IPR043502">
    <property type="entry name" value="DNA/RNA_pol_sf"/>
</dbReference>
<accession>A0AAV1KWS6</accession>
<proteinExistence type="predicted"/>
<dbReference type="Proteomes" id="UP001314205">
    <property type="component" value="Unassembled WGS sequence"/>
</dbReference>
<dbReference type="GO" id="GO:0071897">
    <property type="term" value="P:DNA biosynthetic process"/>
    <property type="evidence" value="ECO:0007669"/>
    <property type="project" value="UniProtKB-ARBA"/>
</dbReference>
<sequence>MLRLVASFLRDRKFYVCVEDDEAAARPIRAGIPQGSCLSPILYAAYTNDISTLADHLREWEDDVELALYADDSAYFTSSRRAHIATARMQRLLDLLPPWLHEWRLAVNVGKTTAQLTRRYRNFLPPLPLRARRSLNRRQ</sequence>
<keyword evidence="3" id="KW-1185">Reference proteome</keyword>
<protein>
    <recommendedName>
        <fullName evidence="1">Reverse transcriptase domain-containing protein</fullName>
    </recommendedName>
</protein>
<dbReference type="InterPro" id="IPR000477">
    <property type="entry name" value="RT_dom"/>
</dbReference>
<dbReference type="EMBL" id="CAVLGL010000081">
    <property type="protein sequence ID" value="CAK1587148.1"/>
    <property type="molecule type" value="Genomic_DNA"/>
</dbReference>
<organism evidence="2 3">
    <name type="scientific">Parnassius mnemosyne</name>
    <name type="common">clouded apollo</name>
    <dbReference type="NCBI Taxonomy" id="213953"/>
    <lineage>
        <taxon>Eukaryota</taxon>
        <taxon>Metazoa</taxon>
        <taxon>Ecdysozoa</taxon>
        <taxon>Arthropoda</taxon>
        <taxon>Hexapoda</taxon>
        <taxon>Insecta</taxon>
        <taxon>Pterygota</taxon>
        <taxon>Neoptera</taxon>
        <taxon>Endopterygota</taxon>
        <taxon>Lepidoptera</taxon>
        <taxon>Glossata</taxon>
        <taxon>Ditrysia</taxon>
        <taxon>Papilionoidea</taxon>
        <taxon>Papilionidae</taxon>
        <taxon>Parnassiinae</taxon>
        <taxon>Parnassini</taxon>
        <taxon>Parnassius</taxon>
        <taxon>Driopa</taxon>
    </lineage>
</organism>
<evidence type="ECO:0000259" key="1">
    <source>
        <dbReference type="PROSITE" id="PS50878"/>
    </source>
</evidence>
<dbReference type="Pfam" id="PF00078">
    <property type="entry name" value="RVT_1"/>
    <property type="match status" value="1"/>
</dbReference>
<gene>
    <name evidence="2" type="ORF">PARMNEM_LOCUS8010</name>
</gene>
<comment type="caution">
    <text evidence="2">The sequence shown here is derived from an EMBL/GenBank/DDBJ whole genome shotgun (WGS) entry which is preliminary data.</text>
</comment>
<feature type="domain" description="Reverse transcriptase" evidence="1">
    <location>
        <begin position="1"/>
        <end position="125"/>
    </location>
</feature>
<dbReference type="PROSITE" id="PS50878">
    <property type="entry name" value="RT_POL"/>
    <property type="match status" value="1"/>
</dbReference>
<name>A0AAV1KWS6_9NEOP</name>